<dbReference type="InterPro" id="IPR013785">
    <property type="entry name" value="Aldolase_TIM"/>
</dbReference>
<evidence type="ECO:0000256" key="8">
    <source>
        <dbReference type="ARBA" id="ARBA00049426"/>
    </source>
</evidence>
<dbReference type="GO" id="GO:0000287">
    <property type="term" value="F:magnesium ion binding"/>
    <property type="evidence" value="ECO:0007669"/>
    <property type="project" value="TreeGrafter"/>
</dbReference>
<dbReference type="Pfam" id="PF13378">
    <property type="entry name" value="MR_MLE_C"/>
    <property type="match status" value="1"/>
</dbReference>
<keyword evidence="4" id="KW-0479">Metal-binding</keyword>
<evidence type="ECO:0000256" key="5">
    <source>
        <dbReference type="ARBA" id="ARBA00022842"/>
    </source>
</evidence>
<gene>
    <name evidence="10" type="ORF">B7463_g8498</name>
</gene>
<feature type="non-terminal residue" evidence="10">
    <location>
        <position position="1"/>
    </location>
</feature>
<dbReference type="InterPro" id="IPR008811">
    <property type="entry name" value="Glycosyl_hydrolases_36"/>
</dbReference>
<dbReference type="Proteomes" id="UP000258309">
    <property type="component" value="Unassembled WGS sequence"/>
</dbReference>
<dbReference type="STRING" id="5539.A0A3E2H360"/>
<proteinExistence type="inferred from homology"/>
<dbReference type="GO" id="GO:0004557">
    <property type="term" value="F:alpha-galactosidase activity"/>
    <property type="evidence" value="ECO:0007669"/>
    <property type="project" value="UniProtKB-EC"/>
</dbReference>
<evidence type="ECO:0000313" key="11">
    <source>
        <dbReference type="Proteomes" id="UP000258309"/>
    </source>
</evidence>
<evidence type="ECO:0000259" key="9">
    <source>
        <dbReference type="SMART" id="SM00922"/>
    </source>
</evidence>
<dbReference type="Gene3D" id="3.20.20.70">
    <property type="entry name" value="Aldolase class I"/>
    <property type="match status" value="1"/>
</dbReference>
<feature type="domain" description="Mandelate racemase/muconate lactonizing enzyme C-terminal" evidence="9">
    <location>
        <begin position="1047"/>
        <end position="1143"/>
    </location>
</feature>
<organism evidence="10 11">
    <name type="scientific">Scytalidium lignicola</name>
    <name type="common">Hyphomycete</name>
    <dbReference type="NCBI Taxonomy" id="5539"/>
    <lineage>
        <taxon>Eukaryota</taxon>
        <taxon>Fungi</taxon>
        <taxon>Dikarya</taxon>
        <taxon>Ascomycota</taxon>
        <taxon>Pezizomycotina</taxon>
        <taxon>Leotiomycetes</taxon>
        <taxon>Leotiomycetes incertae sedis</taxon>
        <taxon>Scytalidium</taxon>
    </lineage>
</organism>
<evidence type="ECO:0000256" key="6">
    <source>
        <dbReference type="ARBA" id="ARBA00023239"/>
    </source>
</evidence>
<dbReference type="InterPro" id="IPR046945">
    <property type="entry name" value="RHMD-like"/>
</dbReference>
<dbReference type="InterPro" id="IPR018110">
    <property type="entry name" value="Mandel_Rmase/mucon_lact_enz_CS"/>
</dbReference>
<name>A0A3E2H360_SCYLI</name>
<dbReference type="PANTHER" id="PTHR13794">
    <property type="entry name" value="ENOLASE SUPERFAMILY, MANDELATE RACEMASE"/>
    <property type="match status" value="1"/>
</dbReference>
<dbReference type="PANTHER" id="PTHR13794:SF58">
    <property type="entry name" value="MITOCHONDRIAL ENOLASE SUPERFAMILY MEMBER 1"/>
    <property type="match status" value="1"/>
</dbReference>
<dbReference type="SMART" id="SM00922">
    <property type="entry name" value="MR_MLE"/>
    <property type="match status" value="1"/>
</dbReference>
<protein>
    <recommendedName>
        <fullName evidence="9">Mandelate racemase/muconate lactonizing enzyme C-terminal domain-containing protein</fullName>
    </recommendedName>
</protein>
<comment type="catalytic activity">
    <reaction evidence="8">
        <text>alpha-D-galactosyl-(1-&gt;3)-1D-myo-inositol + sucrose = raffinose + myo-inositol</text>
        <dbReference type="Rhea" id="RHEA:20161"/>
        <dbReference type="ChEBI" id="CHEBI:16634"/>
        <dbReference type="ChEBI" id="CHEBI:17268"/>
        <dbReference type="ChEBI" id="CHEBI:17505"/>
        <dbReference type="ChEBI" id="CHEBI:17992"/>
        <dbReference type="EC" id="2.4.1.82"/>
    </reaction>
</comment>
<comment type="caution">
    <text evidence="10">The sequence shown here is derived from an EMBL/GenBank/DDBJ whole genome shotgun (WGS) entry which is preliminary data.</text>
</comment>
<comment type="catalytic activity">
    <reaction evidence="1">
        <text>Hydrolysis of terminal, non-reducing alpha-D-galactose residues in alpha-D-galactosides, including galactose oligosaccharides, galactomannans and galactolipids.</text>
        <dbReference type="EC" id="3.2.1.22"/>
    </reaction>
</comment>
<dbReference type="Gene3D" id="3.30.390.10">
    <property type="entry name" value="Enolase-like, N-terminal domain"/>
    <property type="match status" value="1"/>
</dbReference>
<dbReference type="GO" id="GO:0047274">
    <property type="term" value="F:galactinol-sucrose galactosyltransferase activity"/>
    <property type="evidence" value="ECO:0007669"/>
    <property type="project" value="UniProtKB-EC"/>
</dbReference>
<keyword evidence="6" id="KW-0456">Lyase</keyword>
<dbReference type="EMBL" id="NCSJ02000187">
    <property type="protein sequence ID" value="RFU27836.1"/>
    <property type="molecule type" value="Genomic_DNA"/>
</dbReference>
<dbReference type="SFLD" id="SFLDS00001">
    <property type="entry name" value="Enolase"/>
    <property type="match status" value="1"/>
</dbReference>
<dbReference type="GO" id="GO:0016836">
    <property type="term" value="F:hydro-lyase activity"/>
    <property type="evidence" value="ECO:0007669"/>
    <property type="project" value="TreeGrafter"/>
</dbReference>
<reference evidence="10 11" key="1">
    <citation type="submission" date="2018-05" db="EMBL/GenBank/DDBJ databases">
        <title>Draft genome sequence of Scytalidium lignicola DSM 105466, a ubiquitous saprotrophic fungus.</title>
        <authorList>
            <person name="Buettner E."/>
            <person name="Gebauer A.M."/>
            <person name="Hofrichter M."/>
            <person name="Liers C."/>
            <person name="Kellner H."/>
        </authorList>
    </citation>
    <scope>NUCLEOTIDE SEQUENCE [LARGE SCALE GENOMIC DNA]</scope>
    <source>
        <strain evidence="10 11">DSM 105466</strain>
    </source>
</reference>
<accession>A0A3E2H360</accession>
<dbReference type="GO" id="GO:0009063">
    <property type="term" value="P:amino acid catabolic process"/>
    <property type="evidence" value="ECO:0007669"/>
    <property type="project" value="InterPro"/>
</dbReference>
<dbReference type="Gene3D" id="3.20.20.120">
    <property type="entry name" value="Enolase-like C-terminal domain"/>
    <property type="match status" value="1"/>
</dbReference>
<keyword evidence="7" id="KW-0119">Carbohydrate metabolism</keyword>
<evidence type="ECO:0000256" key="2">
    <source>
        <dbReference type="ARBA" id="ARBA00001946"/>
    </source>
</evidence>
<dbReference type="InterPro" id="IPR029017">
    <property type="entry name" value="Enolase-like_N"/>
</dbReference>
<dbReference type="InterPro" id="IPR013342">
    <property type="entry name" value="Mandelate_racemase_C"/>
</dbReference>
<dbReference type="SUPFAM" id="SSF54826">
    <property type="entry name" value="Enolase N-terminal domain-like"/>
    <property type="match status" value="1"/>
</dbReference>
<keyword evidence="5" id="KW-0460">Magnesium</keyword>
<evidence type="ECO:0000256" key="3">
    <source>
        <dbReference type="ARBA" id="ARBA00007240"/>
    </source>
</evidence>
<dbReference type="Pfam" id="PF05691">
    <property type="entry name" value="Raffinose_syn"/>
    <property type="match status" value="1"/>
</dbReference>
<dbReference type="GO" id="GO:0016052">
    <property type="term" value="P:carbohydrate catabolic process"/>
    <property type="evidence" value="ECO:0007669"/>
    <property type="project" value="TreeGrafter"/>
</dbReference>
<dbReference type="FunFam" id="3.20.20.120:FF:000007">
    <property type="entry name" value="Mitochondrial enolase superfamily member 1"/>
    <property type="match status" value="1"/>
</dbReference>
<keyword evidence="11" id="KW-1185">Reference proteome</keyword>
<sequence>MTSIVFTPALGQTVTVGPDTSEVTIYAVSLNPVKLAAKSLIGIFEFNQTTVESTGDIHTYKLSLQSSSLPNHISILVDDAELPGEIIFTQQRFFGADQEFLTEVVIDEREDFKSQRIDWLDINNWEGWAWYRPRETWIEASFTPLTKLLSETPTHNLLLRPTTIANIDKKSVLAVFPASSPEAFIHLTAARDGEAPGVYARARRVKKGGKIVSYVTGKVKAKKGELEAIKGSIEVARRKYGYSLAPFTRDTSPGPFDGLGFCTWSSIGEDVPLTYDNIKDLVEKLAKFDVPVGTFIIDDGWQDIRYGLNGSEKARGLWSFAAWEGMGAPLSEVVSLIKKTLPTVKDVGVWMTLHGYWNSIAPTSPLAKKYEMKIHKINRDYIRGISWPTTEFDGQQTGSISNPENRTWCLPPPHLAYAFWRDYFTDCSNAGVTFAKVDDQAYGSLLDSTEGGEAFVALWNGMTRAANDVFGENKIIHCMAHYERMFNGDIGMGVATGGKKVVIRNSDDFGLKRPNIHRNHIHYNIFNAMLTSQLSLIPDPDMFMTSAQWPEYHAVLRAFFEGPVLLADKPGQCDLKILNKLVGRTANNSYEVLRAATTIRPLSRNVWEQFLDGDVGPAIKGVSYFPQPSSASIVLWSSRNDALDKTADIIFESDLIDALEGIEEPTRLEGTHDLALWLSNAQKATSVKIKYCESGKALETTASQPVISISLDVQGMEIITIAPYQKVNGSSVACLGLIDKYAGLAAVKGIEILSNRLVVDLSHAGVVGFLVKSQSEVVEKYVTIAVNGISTKCVVKSKGDKLSLVEVDLTDIQVVSGKETWTITVDVDAITNGDINGRSQGSVNGFIDDITIESFDIYDLRFPTSLDQSGSDAMNPKADYSASYIILHTSKPELNGHGFAFTIGRGNDLVCAAARHIAEKLVGKSLAELTQNMGKTWRYLVSDSQLRWVGPEKGVIHLGLSTCVNALWDLWARHLEKPVWQVIVEMSPEEFVRCIDFRYISDAITPEEAIKLLSELEGTKHDRIEDAKNNNAVPAYSTQAGWLGFSDERMTELMKGMLEDGFDKFKLKVGGNLEDDKRRLKLAREVIGYDRMLMVDANQVWSVPEAIEYMLQLVEFKPVFIEEPTSPDDILGHATIRRALKPYGVGVATGEHCQNRVMFKQLLQAGSIDFCQIDACRLGGVNEVMAVLLMAKKFNVPIVPHSGGIGLNEYTQHLALINYISVAGEKSLLENINSFSEVLTNPSKVSNGHFMTPWESGYSVEYKAEAVEKYQYPEGSFWRSAQGQEILDGPKL</sequence>
<comment type="cofactor">
    <cofactor evidence="2">
        <name>Mg(2+)</name>
        <dbReference type="ChEBI" id="CHEBI:18420"/>
    </cofactor>
</comment>
<evidence type="ECO:0000256" key="7">
    <source>
        <dbReference type="ARBA" id="ARBA00023277"/>
    </source>
</evidence>
<dbReference type="InterPro" id="IPR017853">
    <property type="entry name" value="GH"/>
</dbReference>
<dbReference type="PROSITE" id="PS00909">
    <property type="entry name" value="MR_MLE_2"/>
    <property type="match status" value="1"/>
</dbReference>
<dbReference type="InterPro" id="IPR029065">
    <property type="entry name" value="Enolase_C-like"/>
</dbReference>
<dbReference type="SUPFAM" id="SSF51604">
    <property type="entry name" value="Enolase C-terminal domain-like"/>
    <property type="match status" value="1"/>
</dbReference>
<feature type="non-terminal residue" evidence="10">
    <location>
        <position position="1292"/>
    </location>
</feature>
<dbReference type="SFLD" id="SFLDG00179">
    <property type="entry name" value="mandelate_racemase"/>
    <property type="match status" value="1"/>
</dbReference>
<comment type="similarity">
    <text evidence="3">Belongs to the glycosyl hydrolases 36 family.</text>
</comment>
<evidence type="ECO:0000256" key="1">
    <source>
        <dbReference type="ARBA" id="ARBA00001255"/>
    </source>
</evidence>
<dbReference type="InterPro" id="IPR036849">
    <property type="entry name" value="Enolase-like_C_sf"/>
</dbReference>
<evidence type="ECO:0000256" key="4">
    <source>
        <dbReference type="ARBA" id="ARBA00022723"/>
    </source>
</evidence>
<evidence type="ECO:0000313" key="10">
    <source>
        <dbReference type="EMBL" id="RFU27836.1"/>
    </source>
</evidence>
<dbReference type="SUPFAM" id="SSF51445">
    <property type="entry name" value="(Trans)glycosidases"/>
    <property type="match status" value="1"/>
</dbReference>
<dbReference type="OrthoDB" id="4664297at2759"/>